<dbReference type="EMBL" id="CAXITT010000181">
    <property type="protein sequence ID" value="CAL1534763.1"/>
    <property type="molecule type" value="Genomic_DNA"/>
</dbReference>
<keyword evidence="2" id="KW-1185">Reference proteome</keyword>
<feature type="non-terminal residue" evidence="1">
    <location>
        <position position="317"/>
    </location>
</feature>
<protein>
    <submittedName>
        <fullName evidence="1">Uncharacterized protein</fullName>
    </submittedName>
</protein>
<gene>
    <name evidence="1" type="ORF">GSLYS_00008723001</name>
</gene>
<organism evidence="1 2">
    <name type="scientific">Lymnaea stagnalis</name>
    <name type="common">Great pond snail</name>
    <name type="synonym">Helix stagnalis</name>
    <dbReference type="NCBI Taxonomy" id="6523"/>
    <lineage>
        <taxon>Eukaryota</taxon>
        <taxon>Metazoa</taxon>
        <taxon>Spiralia</taxon>
        <taxon>Lophotrochozoa</taxon>
        <taxon>Mollusca</taxon>
        <taxon>Gastropoda</taxon>
        <taxon>Heterobranchia</taxon>
        <taxon>Euthyneura</taxon>
        <taxon>Panpulmonata</taxon>
        <taxon>Hygrophila</taxon>
        <taxon>Lymnaeoidea</taxon>
        <taxon>Lymnaeidae</taxon>
        <taxon>Lymnaea</taxon>
    </lineage>
</organism>
<reference evidence="1 2" key="1">
    <citation type="submission" date="2024-04" db="EMBL/GenBank/DDBJ databases">
        <authorList>
            <consortium name="Genoscope - CEA"/>
            <person name="William W."/>
        </authorList>
    </citation>
    <scope>NUCLEOTIDE SEQUENCE [LARGE SCALE GENOMIC DNA]</scope>
</reference>
<feature type="non-terminal residue" evidence="1">
    <location>
        <position position="1"/>
    </location>
</feature>
<evidence type="ECO:0000313" key="2">
    <source>
        <dbReference type="Proteomes" id="UP001497497"/>
    </source>
</evidence>
<sequence length="317" mass="36747">VREFFFLHQNLTTMNKGRTQRLLGYLLMIFCLDPSPIRSRERDTIHVPLGTSCNTTDFRVDPDTVFNTRSHLSDDGQTFVDCEVLFTSSRVDGRLCVMQDGPVNVIKDSNVEMIVKENTKTVFELKYYPSSWLLREYCTKSASLSVALKKINKRVKVNVKKLEITLKIVNIESRYRTLYFNYISCSNSYPLRHSWVSVYNRSPHSPETIEYCGLKVEKEADNNGSICLVYKPLLHSQRQDMAWNFYVSTKPFDLDPNFFIYQLAWNSSQARELHAWCADPAIGSVTLIFHRINTTNEQQDMFVFTLTDHEGSNETLL</sequence>
<dbReference type="AlphaFoldDB" id="A0AAV2HMN4"/>
<name>A0AAV2HMN4_LYMST</name>
<evidence type="ECO:0000313" key="1">
    <source>
        <dbReference type="EMBL" id="CAL1534763.1"/>
    </source>
</evidence>
<comment type="caution">
    <text evidence="1">The sequence shown here is derived from an EMBL/GenBank/DDBJ whole genome shotgun (WGS) entry which is preliminary data.</text>
</comment>
<accession>A0AAV2HMN4</accession>
<dbReference type="Proteomes" id="UP001497497">
    <property type="component" value="Unassembled WGS sequence"/>
</dbReference>
<proteinExistence type="predicted"/>